<dbReference type="GO" id="GO:0004672">
    <property type="term" value="F:protein kinase activity"/>
    <property type="evidence" value="ECO:0007669"/>
    <property type="project" value="InterPro"/>
</dbReference>
<comment type="caution">
    <text evidence="2">The sequence shown here is derived from an EMBL/GenBank/DDBJ whole genome shotgun (WGS) entry which is preliminary data.</text>
</comment>
<dbReference type="SUPFAM" id="SSF56112">
    <property type="entry name" value="Protein kinase-like (PK-like)"/>
    <property type="match status" value="2"/>
</dbReference>
<evidence type="ECO:0000313" key="3">
    <source>
        <dbReference type="Proteomes" id="UP000034563"/>
    </source>
</evidence>
<evidence type="ECO:0000313" key="2">
    <source>
        <dbReference type="EMBL" id="KKS76086.1"/>
    </source>
</evidence>
<dbReference type="Proteomes" id="UP000034563">
    <property type="component" value="Unassembled WGS sequence"/>
</dbReference>
<dbReference type="InterPro" id="IPR051678">
    <property type="entry name" value="AGP_Transferase"/>
</dbReference>
<protein>
    <recommendedName>
        <fullName evidence="1">Protein kinase domain-containing protein</fullName>
    </recommendedName>
</protein>
<gene>
    <name evidence="2" type="ORF">UV48_C0002G0029</name>
</gene>
<name>A0A0G1DZ33_9BACT</name>
<evidence type="ECO:0000259" key="1">
    <source>
        <dbReference type="PROSITE" id="PS50011"/>
    </source>
</evidence>
<dbReference type="InterPro" id="IPR000719">
    <property type="entry name" value="Prot_kinase_dom"/>
</dbReference>
<dbReference type="AlphaFoldDB" id="A0A0G1DZ33"/>
<dbReference type="Gene3D" id="1.10.510.10">
    <property type="entry name" value="Transferase(Phosphotransferase) domain 1"/>
    <property type="match status" value="2"/>
</dbReference>
<accession>A0A0G1DZ33</accession>
<organism evidence="2 3">
    <name type="scientific">Candidatus Azambacteria bacterium GW2011_GWA2_42_9</name>
    <dbReference type="NCBI Taxonomy" id="1618613"/>
    <lineage>
        <taxon>Bacteria</taxon>
        <taxon>Candidatus Azamiibacteriota</taxon>
    </lineage>
</organism>
<feature type="domain" description="Protein kinase" evidence="1">
    <location>
        <begin position="17"/>
        <end position="325"/>
    </location>
</feature>
<dbReference type="InterPro" id="IPR011009">
    <property type="entry name" value="Kinase-like_dom_sf"/>
</dbReference>
<dbReference type="Gene3D" id="3.30.200.20">
    <property type="entry name" value="Phosphorylase Kinase, domain 1"/>
    <property type="match status" value="2"/>
</dbReference>
<proteinExistence type="predicted"/>
<dbReference type="GO" id="GO:0005524">
    <property type="term" value="F:ATP binding"/>
    <property type="evidence" value="ECO:0007669"/>
    <property type="project" value="InterPro"/>
</dbReference>
<dbReference type="PROSITE" id="PS50011">
    <property type="entry name" value="PROTEIN_KINASE_DOM"/>
    <property type="match status" value="1"/>
</dbReference>
<dbReference type="PANTHER" id="PTHR21310">
    <property type="entry name" value="AMINOGLYCOSIDE PHOSPHOTRANSFERASE-RELATED-RELATED"/>
    <property type="match status" value="1"/>
</dbReference>
<reference evidence="2 3" key="1">
    <citation type="journal article" date="2015" name="Nature">
        <title>rRNA introns, odd ribosomes, and small enigmatic genomes across a large radiation of phyla.</title>
        <authorList>
            <person name="Brown C.T."/>
            <person name="Hug L.A."/>
            <person name="Thomas B.C."/>
            <person name="Sharon I."/>
            <person name="Castelle C.J."/>
            <person name="Singh A."/>
            <person name="Wilkins M.J."/>
            <person name="Williams K.H."/>
            <person name="Banfield J.F."/>
        </authorList>
    </citation>
    <scope>NUCLEOTIDE SEQUENCE [LARGE SCALE GENOMIC DNA]</scope>
</reference>
<dbReference type="PANTHER" id="PTHR21310:SF15">
    <property type="entry name" value="AMINOGLYCOSIDE PHOSPHOTRANSFERASE DOMAIN-CONTAINING PROTEIN"/>
    <property type="match status" value="1"/>
</dbReference>
<sequence length="582" mass="69297">MYSKAVKQLLNKYNLTVVKPFRVADGSFTRSYVLLCKDKDGVKKVIKVFASTDENARSRFFKEIDILKYLRKNPRIRNFAIKVFESGLVSENPYYIMEYVEYTSFGEFTKDLGYKTGIFKRDSFQKFLNFWSDLSRDTPESGVSRIEHLNSYGYNRVEQELSYYRNNSNNILPLQTWQEVENYLLSHKKVLNETSYFSHHDLYPENIFVKEPFSMNFKVIDWEQSHKTSYGCNEAFLYLMFFREDYFKKKIYARVYSQTGKWPSFKCFLLAFSIRFLYQLETFVDKNHSSYNNYRKFLLSIINDVLSGKFDRPRNLQFLLTKEIIKTILSEHYNTREDFIFKDFAPGFGNTMAKIVTMSNNGNRRTLVLRVYSPNRLLKNIQVEARAYRLLYKKGFPTYCVHKNKLGKLVSKATLYGRERYGILTNYIEGRTISRKQLNHSHIRRAGRWLNKIHKEKIIHNDYNRRNVLYRGGRISGILDMEFCRFTKNSVDHKRDLAKALALWMQGIDKESKLSVDEVYESFMTGYFGKNWKEHQNDINTLLVEELKRLKKDYAKMNRNSPSQYFRNIMAYIDTLIGKFEL</sequence>
<dbReference type="EMBL" id="LCEQ01000002">
    <property type="protein sequence ID" value="KKS76086.1"/>
    <property type="molecule type" value="Genomic_DNA"/>
</dbReference>